<protein>
    <submittedName>
        <fullName evidence="1">Gliding motility lipoprotein GldH</fullName>
    </submittedName>
</protein>
<keyword evidence="1" id="KW-0449">Lipoprotein</keyword>
<dbReference type="NCBIfam" id="TIGR03511">
    <property type="entry name" value="GldH_lipo"/>
    <property type="match status" value="1"/>
</dbReference>
<evidence type="ECO:0000313" key="1">
    <source>
        <dbReference type="EMBL" id="QKG78869.1"/>
    </source>
</evidence>
<dbReference type="PROSITE" id="PS51257">
    <property type="entry name" value="PROKAR_LIPOPROTEIN"/>
    <property type="match status" value="1"/>
</dbReference>
<reference evidence="1 2" key="1">
    <citation type="submission" date="2019-07" db="EMBL/GenBank/DDBJ databases">
        <title>Thalassofilum flectens gen. nov., sp. nov., a novel moderate thermophilic anaerobe from a shallow sea hot spring in Kunashir Island (Russia), representing a new family in the order Bacteroidales, and proposal of Thalassofilacea fam. nov.</title>
        <authorList>
            <person name="Kochetkova T.V."/>
            <person name="Podosokorskaya O.A."/>
            <person name="Novikov A."/>
            <person name="Elcheninov A.G."/>
            <person name="Toshchakov S.V."/>
            <person name="Kublanov I.V."/>
        </authorList>
    </citation>
    <scope>NUCLEOTIDE SEQUENCE [LARGE SCALE GENOMIC DNA]</scope>
    <source>
        <strain evidence="1 2">38-H</strain>
    </source>
</reference>
<accession>A0A7D3Y2J3</accession>
<name>A0A7D3Y2J3_9BACT</name>
<dbReference type="RefSeq" id="WP_173072384.1">
    <property type="nucleotide sequence ID" value="NZ_CP041345.1"/>
</dbReference>
<dbReference type="AlphaFoldDB" id="A0A7D3Y2J3"/>
<dbReference type="KEGG" id="ttz:FHG85_00830"/>
<organism evidence="1 2">
    <name type="scientific">Tenuifilum thalassicum</name>
    <dbReference type="NCBI Taxonomy" id="2590900"/>
    <lineage>
        <taxon>Bacteria</taxon>
        <taxon>Pseudomonadati</taxon>
        <taxon>Bacteroidota</taxon>
        <taxon>Bacteroidia</taxon>
        <taxon>Bacteroidales</taxon>
        <taxon>Tenuifilaceae</taxon>
        <taxon>Tenuifilum</taxon>
    </lineage>
</organism>
<dbReference type="InterPro" id="IPR020018">
    <property type="entry name" value="Motility-assoc_lipoprot_GldH"/>
</dbReference>
<sequence length="158" mass="18281">MESVKHFLFVTIFSVSLLSCSDNYVYNGYITLPNESWHVDSIAQFNVPVSDTLTYYNLFINIRNTTDYPYQNLYLFIDVKAPNGSAIRDTFECFLSDEHGNWYGKGSGSLRDNRFLYRKNVRFGTSGEYKVYLQQAMRVDELKGISEVGFRVELGDKN</sequence>
<dbReference type="EMBL" id="CP041345">
    <property type="protein sequence ID" value="QKG78869.1"/>
    <property type="molecule type" value="Genomic_DNA"/>
</dbReference>
<dbReference type="Pfam" id="PF14109">
    <property type="entry name" value="GldH_lipo"/>
    <property type="match status" value="1"/>
</dbReference>
<evidence type="ECO:0000313" key="2">
    <source>
        <dbReference type="Proteomes" id="UP000500961"/>
    </source>
</evidence>
<proteinExistence type="predicted"/>
<gene>
    <name evidence="1" type="primary">gldH</name>
    <name evidence="1" type="ORF">FHG85_00830</name>
</gene>
<keyword evidence="2" id="KW-1185">Reference proteome</keyword>
<dbReference type="Proteomes" id="UP000500961">
    <property type="component" value="Chromosome"/>
</dbReference>